<dbReference type="EMBL" id="BGPR01029091">
    <property type="protein sequence ID" value="GBO00658.1"/>
    <property type="molecule type" value="Genomic_DNA"/>
</dbReference>
<keyword evidence="3" id="KW-1185">Reference proteome</keyword>
<evidence type="ECO:0000313" key="3">
    <source>
        <dbReference type="Proteomes" id="UP000499080"/>
    </source>
</evidence>
<sequence length="118" mass="13680">MLGKEYLPPECPLDTSLSRASARIHLKPRSYDLPFQEFRPRFAFFPVVGTGQMIWLVGLLRRNRENTGSSRSWCSLTRLPTQPVESQIHWNEHESISLRPPSSILLNHFQTVYWVTVA</sequence>
<dbReference type="AlphaFoldDB" id="A0A4Y2TJC8"/>
<evidence type="ECO:0000256" key="1">
    <source>
        <dbReference type="SAM" id="Phobius"/>
    </source>
</evidence>
<proteinExistence type="predicted"/>
<evidence type="ECO:0000313" key="2">
    <source>
        <dbReference type="EMBL" id="GBO00658.1"/>
    </source>
</evidence>
<reference evidence="2 3" key="1">
    <citation type="journal article" date="2019" name="Sci. Rep.">
        <title>Orb-weaving spider Araneus ventricosus genome elucidates the spidroin gene catalogue.</title>
        <authorList>
            <person name="Kono N."/>
            <person name="Nakamura H."/>
            <person name="Ohtoshi R."/>
            <person name="Moran D.A.P."/>
            <person name="Shinohara A."/>
            <person name="Yoshida Y."/>
            <person name="Fujiwara M."/>
            <person name="Mori M."/>
            <person name="Tomita M."/>
            <person name="Arakawa K."/>
        </authorList>
    </citation>
    <scope>NUCLEOTIDE SEQUENCE [LARGE SCALE GENOMIC DNA]</scope>
</reference>
<keyword evidence="1" id="KW-0812">Transmembrane</keyword>
<keyword evidence="1" id="KW-0472">Membrane</keyword>
<gene>
    <name evidence="2" type="ORF">AVEN_217203_1</name>
</gene>
<organism evidence="2 3">
    <name type="scientific">Araneus ventricosus</name>
    <name type="common">Orbweaver spider</name>
    <name type="synonym">Epeira ventricosa</name>
    <dbReference type="NCBI Taxonomy" id="182803"/>
    <lineage>
        <taxon>Eukaryota</taxon>
        <taxon>Metazoa</taxon>
        <taxon>Ecdysozoa</taxon>
        <taxon>Arthropoda</taxon>
        <taxon>Chelicerata</taxon>
        <taxon>Arachnida</taxon>
        <taxon>Araneae</taxon>
        <taxon>Araneomorphae</taxon>
        <taxon>Entelegynae</taxon>
        <taxon>Araneoidea</taxon>
        <taxon>Araneidae</taxon>
        <taxon>Araneus</taxon>
    </lineage>
</organism>
<feature type="transmembrane region" description="Helical" evidence="1">
    <location>
        <begin position="42"/>
        <end position="60"/>
    </location>
</feature>
<name>A0A4Y2TJC8_ARAVE</name>
<protein>
    <submittedName>
        <fullName evidence="2">Uncharacterized protein</fullName>
    </submittedName>
</protein>
<accession>A0A4Y2TJC8</accession>
<keyword evidence="1" id="KW-1133">Transmembrane helix</keyword>
<comment type="caution">
    <text evidence="2">The sequence shown here is derived from an EMBL/GenBank/DDBJ whole genome shotgun (WGS) entry which is preliminary data.</text>
</comment>
<dbReference type="Proteomes" id="UP000499080">
    <property type="component" value="Unassembled WGS sequence"/>
</dbReference>